<keyword evidence="6" id="KW-0406">Ion transport</keyword>
<comment type="subcellular location">
    <subcellularLocation>
        <location evidence="13">Synaptic cell membrane</location>
        <topology evidence="13">Multi-pass membrane protein</topology>
    </subcellularLocation>
</comment>
<dbReference type="InterPro" id="IPR006201">
    <property type="entry name" value="Neur_channel"/>
</dbReference>
<feature type="domain" description="Neurotransmitter-gated ion-channel ligand-binding" evidence="15">
    <location>
        <begin position="14"/>
        <end position="181"/>
    </location>
</feature>
<feature type="transmembrane region" description="Helical" evidence="14">
    <location>
        <begin position="182"/>
        <end position="206"/>
    </location>
</feature>
<name>A0A914VHU3_9BILA</name>
<feature type="transmembrane region" description="Helical" evidence="14">
    <location>
        <begin position="213"/>
        <end position="235"/>
    </location>
</feature>
<accession>A0A914VHU3</accession>
<feature type="domain" description="Neurotransmitter-gated ion-channel transmembrane" evidence="16">
    <location>
        <begin position="188"/>
        <end position="416"/>
    </location>
</feature>
<dbReference type="PANTHER" id="PTHR18945">
    <property type="entry name" value="NEUROTRANSMITTER GATED ION CHANNEL"/>
    <property type="match status" value="1"/>
</dbReference>
<proteinExistence type="predicted"/>
<keyword evidence="4 14" id="KW-1133">Transmembrane helix</keyword>
<dbReference type="Proteomes" id="UP000887566">
    <property type="component" value="Unplaced"/>
</dbReference>
<dbReference type="InterPro" id="IPR036719">
    <property type="entry name" value="Neuro-gated_channel_TM_sf"/>
</dbReference>
<keyword evidence="5" id="KW-0770">Synapse</keyword>
<dbReference type="InterPro" id="IPR006029">
    <property type="entry name" value="Neurotrans-gated_channel_TM"/>
</dbReference>
<keyword evidence="12" id="KW-0407">Ion channel</keyword>
<sequence length="450" mass="51459">MENELSSGFVITYEKQIWNDYRLVWRPEEYGNVTMLHIPGELIWLPDIILYNTAHGSPAVTTVTKAHVYSHGEVVGESCDFCMSGNRFPYDEQYCQMKFGSWTYIGSQLDMIHLATDRVQRIVTGNETEWTVEVGIDVSEFQESVEWQLMSVIGTRHKKWYPCCSYPYIDITYYINIRRKTLFYTVNLITPCVGIAFLTSFVFYLPSESNNKITLCVSVLVSLTVFFLLLVDIIPPTSIVTPLVGKYLLFTMIMVALSVSFTVIVLNVHYRTGEMAMPTWMRRVFIELLPRVLFIERRGRPGQPLVGKVVLVPPPLIPLLSLLFKEGHFIRLSAANLLEGGSRRIRQLPTSTITAPGDYIQKCKDQACRNVLYIARQLSERRRQENLNDDWRFVAMVMDRVLLVIFSLTIFVGSLMAVLSAPSLRDDRIPVTLQYKQNMSELLSATTASP</sequence>
<dbReference type="InterPro" id="IPR006202">
    <property type="entry name" value="Neur_chan_lig-bd"/>
</dbReference>
<evidence type="ECO:0000256" key="3">
    <source>
        <dbReference type="ARBA" id="ARBA00022692"/>
    </source>
</evidence>
<dbReference type="SUPFAM" id="SSF63712">
    <property type="entry name" value="Nicotinic receptor ligand binding domain-like"/>
    <property type="match status" value="1"/>
</dbReference>
<dbReference type="InterPro" id="IPR038050">
    <property type="entry name" value="Neuro_actylchol_rec"/>
</dbReference>
<keyword evidence="2" id="KW-1003">Cell membrane</keyword>
<evidence type="ECO:0000256" key="11">
    <source>
        <dbReference type="ARBA" id="ARBA00023286"/>
    </source>
</evidence>
<evidence type="ECO:0000256" key="12">
    <source>
        <dbReference type="ARBA" id="ARBA00023303"/>
    </source>
</evidence>
<evidence type="ECO:0000256" key="13">
    <source>
        <dbReference type="ARBA" id="ARBA00034099"/>
    </source>
</evidence>
<evidence type="ECO:0000256" key="2">
    <source>
        <dbReference type="ARBA" id="ARBA00022475"/>
    </source>
</evidence>
<feature type="transmembrane region" description="Helical" evidence="14">
    <location>
        <begin position="401"/>
        <end position="421"/>
    </location>
</feature>
<dbReference type="GO" id="GO:0005230">
    <property type="term" value="F:extracellular ligand-gated monoatomic ion channel activity"/>
    <property type="evidence" value="ECO:0007669"/>
    <property type="project" value="InterPro"/>
</dbReference>
<dbReference type="CDD" id="cd19064">
    <property type="entry name" value="LGIC_TM_nAChR"/>
    <property type="match status" value="1"/>
</dbReference>
<dbReference type="WBParaSite" id="PSAMB.scaffold200size66654.g3169.t1">
    <property type="protein sequence ID" value="PSAMB.scaffold200size66654.g3169.t1"/>
    <property type="gene ID" value="PSAMB.scaffold200size66654.g3169"/>
</dbReference>
<protein>
    <submittedName>
        <fullName evidence="18">Uncharacterized protein</fullName>
    </submittedName>
</protein>
<dbReference type="FunFam" id="2.70.170.10:FF:000028">
    <property type="entry name" value="AcetylCholine Receptor"/>
    <property type="match status" value="1"/>
</dbReference>
<dbReference type="AlphaFoldDB" id="A0A914VHU3"/>
<evidence type="ECO:0000256" key="9">
    <source>
        <dbReference type="ARBA" id="ARBA00023170"/>
    </source>
</evidence>
<organism evidence="17 18">
    <name type="scientific">Plectus sambesii</name>
    <dbReference type="NCBI Taxonomy" id="2011161"/>
    <lineage>
        <taxon>Eukaryota</taxon>
        <taxon>Metazoa</taxon>
        <taxon>Ecdysozoa</taxon>
        <taxon>Nematoda</taxon>
        <taxon>Chromadorea</taxon>
        <taxon>Plectida</taxon>
        <taxon>Plectina</taxon>
        <taxon>Plectoidea</taxon>
        <taxon>Plectidae</taxon>
        <taxon>Plectus</taxon>
    </lineage>
</organism>
<evidence type="ECO:0000256" key="6">
    <source>
        <dbReference type="ARBA" id="ARBA00023065"/>
    </source>
</evidence>
<evidence type="ECO:0000256" key="4">
    <source>
        <dbReference type="ARBA" id="ARBA00022989"/>
    </source>
</evidence>
<dbReference type="Gene3D" id="1.20.58.390">
    <property type="entry name" value="Neurotransmitter-gated ion-channel transmembrane domain"/>
    <property type="match status" value="2"/>
</dbReference>
<evidence type="ECO:0000259" key="15">
    <source>
        <dbReference type="Pfam" id="PF02931"/>
    </source>
</evidence>
<evidence type="ECO:0000256" key="7">
    <source>
        <dbReference type="ARBA" id="ARBA00023136"/>
    </source>
</evidence>
<dbReference type="Gene3D" id="2.70.170.10">
    <property type="entry name" value="Neurotransmitter-gated ion-channel ligand-binding domain"/>
    <property type="match status" value="1"/>
</dbReference>
<dbReference type="FunFam" id="1.20.58.390:FF:000001">
    <property type="entry name" value="Neuronal nicotinic acetylcholine receptor subunit 3"/>
    <property type="match status" value="1"/>
</dbReference>
<dbReference type="GO" id="GO:0097060">
    <property type="term" value="C:synaptic membrane"/>
    <property type="evidence" value="ECO:0007669"/>
    <property type="project" value="UniProtKB-SubCell"/>
</dbReference>
<keyword evidence="1" id="KW-0813">Transport</keyword>
<keyword evidence="11" id="KW-1071">Ligand-gated ion channel</keyword>
<keyword evidence="9" id="KW-0675">Receptor</keyword>
<evidence type="ECO:0000259" key="16">
    <source>
        <dbReference type="Pfam" id="PF02932"/>
    </source>
</evidence>
<dbReference type="GO" id="GO:0004888">
    <property type="term" value="F:transmembrane signaling receptor activity"/>
    <property type="evidence" value="ECO:0007669"/>
    <property type="project" value="InterPro"/>
</dbReference>
<keyword evidence="10" id="KW-0325">Glycoprotein</keyword>
<keyword evidence="7 14" id="KW-0472">Membrane</keyword>
<keyword evidence="3 14" id="KW-0812">Transmembrane</keyword>
<keyword evidence="8" id="KW-1015">Disulfide bond</keyword>
<dbReference type="SUPFAM" id="SSF90112">
    <property type="entry name" value="Neurotransmitter-gated ion-channel transmembrane pore"/>
    <property type="match status" value="1"/>
</dbReference>
<dbReference type="Pfam" id="PF02932">
    <property type="entry name" value="Neur_chan_memb"/>
    <property type="match status" value="1"/>
</dbReference>
<evidence type="ECO:0000313" key="18">
    <source>
        <dbReference type="WBParaSite" id="PSAMB.scaffold200size66654.g3169.t1"/>
    </source>
</evidence>
<dbReference type="InterPro" id="IPR036734">
    <property type="entry name" value="Neur_chan_lig-bd_sf"/>
</dbReference>
<evidence type="ECO:0000256" key="8">
    <source>
        <dbReference type="ARBA" id="ARBA00023157"/>
    </source>
</evidence>
<evidence type="ECO:0000256" key="14">
    <source>
        <dbReference type="SAM" id="Phobius"/>
    </source>
</evidence>
<evidence type="ECO:0000256" key="1">
    <source>
        <dbReference type="ARBA" id="ARBA00022448"/>
    </source>
</evidence>
<keyword evidence="17" id="KW-1185">Reference proteome</keyword>
<evidence type="ECO:0000256" key="5">
    <source>
        <dbReference type="ARBA" id="ARBA00023018"/>
    </source>
</evidence>
<dbReference type="Pfam" id="PF02931">
    <property type="entry name" value="Neur_chan_LBD"/>
    <property type="match status" value="1"/>
</dbReference>
<reference evidence="18" key="1">
    <citation type="submission" date="2022-11" db="UniProtKB">
        <authorList>
            <consortium name="WormBaseParasite"/>
        </authorList>
    </citation>
    <scope>IDENTIFICATION</scope>
</reference>
<evidence type="ECO:0000313" key="17">
    <source>
        <dbReference type="Proteomes" id="UP000887566"/>
    </source>
</evidence>
<feature type="transmembrane region" description="Helical" evidence="14">
    <location>
        <begin position="247"/>
        <end position="268"/>
    </location>
</feature>
<evidence type="ECO:0000256" key="10">
    <source>
        <dbReference type="ARBA" id="ARBA00023180"/>
    </source>
</evidence>
<dbReference type="PRINTS" id="PR00252">
    <property type="entry name" value="NRIONCHANNEL"/>
</dbReference>